<sequence>MITSFAQFLEQFQAKEVAILAKEEVKHGPTIGDMYEGLARELIERTIPEKLNLKLVDGFVVGVDGDYSQQTDAMLVMGTDGHRIPKTEKWAWPIKDVLAVFEVKKNLYAADLADSIKKMQYISLQQKRLLETNIPVDLRACGACLCACHRTFPQAR</sequence>
<name>A0ABY1X265_9HYPH</name>
<dbReference type="EMBL" id="SIOX01000006">
    <property type="protein sequence ID" value="TAX69085.1"/>
    <property type="molecule type" value="Genomic_DNA"/>
</dbReference>
<dbReference type="InterPro" id="IPR046537">
    <property type="entry name" value="DUF6602"/>
</dbReference>
<keyword evidence="3" id="KW-1185">Reference proteome</keyword>
<organism evidence="2 3">
    <name type="scientific">Rhizobium ruizarguesonis</name>
    <dbReference type="NCBI Taxonomy" id="2081791"/>
    <lineage>
        <taxon>Bacteria</taxon>
        <taxon>Pseudomonadati</taxon>
        <taxon>Pseudomonadota</taxon>
        <taxon>Alphaproteobacteria</taxon>
        <taxon>Hyphomicrobiales</taxon>
        <taxon>Rhizobiaceae</taxon>
        <taxon>Rhizobium/Agrobacterium group</taxon>
        <taxon>Rhizobium</taxon>
    </lineage>
</organism>
<comment type="caution">
    <text evidence="2">The sequence shown here is derived from an EMBL/GenBank/DDBJ whole genome shotgun (WGS) entry which is preliminary data.</text>
</comment>
<dbReference type="Pfam" id="PF20247">
    <property type="entry name" value="DUF6602"/>
    <property type="match status" value="1"/>
</dbReference>
<keyword evidence="2" id="KW-0614">Plasmid</keyword>
<accession>A0ABY1X265</accession>
<evidence type="ECO:0000259" key="1">
    <source>
        <dbReference type="Pfam" id="PF20247"/>
    </source>
</evidence>
<reference evidence="2 3" key="1">
    <citation type="submission" date="2019-02" db="EMBL/GenBank/DDBJ databases">
        <title>The genomic architecture of introgression among sibling species of bacteria.</title>
        <authorList>
            <person name="Cavassim M.I.A."/>
            <person name="Moeskjaer S."/>
            <person name="Moslemi C."/>
            <person name="Fields B."/>
            <person name="Bachmann A."/>
            <person name="Vilhjalmsson B."/>
            <person name="Schierup M.H."/>
            <person name="Young J.P.W."/>
            <person name="Andersen S.U."/>
        </authorList>
    </citation>
    <scope>NUCLEOTIDE SEQUENCE [LARGE SCALE GENOMIC DNA]</scope>
    <source>
        <strain evidence="2 3">SM141A</strain>
        <plasmid evidence="2">pSM141A_Rh07</plasmid>
    </source>
</reference>
<gene>
    <name evidence="2" type="ORF">ELH98_28980</name>
</gene>
<evidence type="ECO:0000313" key="3">
    <source>
        <dbReference type="Proteomes" id="UP000291659"/>
    </source>
</evidence>
<dbReference type="Proteomes" id="UP000291659">
    <property type="component" value="Unassembled WGS sequence"/>
</dbReference>
<evidence type="ECO:0000313" key="2">
    <source>
        <dbReference type="EMBL" id="TAX69085.1"/>
    </source>
</evidence>
<feature type="domain" description="DUF6602" evidence="1">
    <location>
        <begin position="22"/>
        <end position="121"/>
    </location>
</feature>
<proteinExistence type="predicted"/>
<dbReference type="RefSeq" id="WP_130692254.1">
    <property type="nucleotide sequence ID" value="NZ_SINW01000006.1"/>
</dbReference>
<protein>
    <recommendedName>
        <fullName evidence="1">DUF6602 domain-containing protein</fullName>
    </recommendedName>
</protein>
<geneLocation type="plasmid" evidence="2">
    <name>pSM141A_Rh07</name>
</geneLocation>